<dbReference type="GO" id="GO:0016787">
    <property type="term" value="F:hydrolase activity"/>
    <property type="evidence" value="ECO:0007669"/>
    <property type="project" value="InterPro"/>
</dbReference>
<evidence type="ECO:0000259" key="1">
    <source>
        <dbReference type="Pfam" id="PF12695"/>
    </source>
</evidence>
<dbReference type="eggNOG" id="COG1073">
    <property type="taxonomic scope" value="Bacteria"/>
</dbReference>
<dbReference type="Gene3D" id="3.40.50.1820">
    <property type="entry name" value="alpha/beta hydrolase"/>
    <property type="match status" value="1"/>
</dbReference>
<sequence length="244" mass="26862">MKRFWWFFFGMVFFFSGLVAALVWRGTRPFPAEPLAVAALRSEEAVRVVETAYGWAFQPTREVQGGFVFYPGGRVDPRAYAPLLRPLAEAGYLVALLKVPFHLAITAPDKALEAMRAHPEVSRWVVGGHSLGGVAAASFAQGHEVAGLVLWAAYPQDDLSERPLPVLAIYATHDGLVPPETAQEKQAFLPPNARIVWIEGGNHAGFGAYGAQPGDREARIERRAQWEQVLQATRAFLDEALTRP</sequence>
<dbReference type="HOGENOM" id="CLU_077889_0_0_0"/>
<protein>
    <recommendedName>
        <fullName evidence="1">Alpha/beta hydrolase fold-5 domain-containing protein</fullName>
    </recommendedName>
</protein>
<proteinExistence type="predicted"/>
<dbReference type="InterPro" id="IPR029059">
    <property type="entry name" value="AB_hydrolase_5"/>
</dbReference>
<feature type="domain" description="Alpha/beta hydrolase fold-5" evidence="1">
    <location>
        <begin position="67"/>
        <end position="227"/>
    </location>
</feature>
<keyword evidence="3" id="KW-1185">Reference proteome</keyword>
<dbReference type="EMBL" id="CP002630">
    <property type="protein sequence ID" value="AEB11847.1"/>
    <property type="molecule type" value="Genomic_DNA"/>
</dbReference>
<dbReference type="STRING" id="869210.Marky_1105"/>
<dbReference type="InterPro" id="IPR029058">
    <property type="entry name" value="AB_hydrolase_fold"/>
</dbReference>
<dbReference type="AlphaFoldDB" id="F2NP46"/>
<dbReference type="Pfam" id="PF12695">
    <property type="entry name" value="Abhydrolase_5"/>
    <property type="match status" value="1"/>
</dbReference>
<accession>F2NP46</accession>
<dbReference type="KEGG" id="mhd:Marky_1105"/>
<evidence type="ECO:0000313" key="2">
    <source>
        <dbReference type="EMBL" id="AEB11847.1"/>
    </source>
</evidence>
<organism evidence="2 3">
    <name type="scientific">Marinithermus hydrothermalis (strain DSM 14884 / JCM 11576 / T1)</name>
    <dbReference type="NCBI Taxonomy" id="869210"/>
    <lineage>
        <taxon>Bacteria</taxon>
        <taxon>Thermotogati</taxon>
        <taxon>Deinococcota</taxon>
        <taxon>Deinococci</taxon>
        <taxon>Thermales</taxon>
        <taxon>Thermaceae</taxon>
        <taxon>Marinithermus</taxon>
    </lineage>
</organism>
<dbReference type="Proteomes" id="UP000007030">
    <property type="component" value="Chromosome"/>
</dbReference>
<reference evidence="2 3" key="1">
    <citation type="journal article" date="2012" name="Stand. Genomic Sci.">
        <title>Complete genome sequence of the aerobic, heterotroph Marinithermus hydrothermalis type strain (T1(T)) from a deep-sea hydrothermal vent chimney.</title>
        <authorList>
            <person name="Copeland A."/>
            <person name="Gu W."/>
            <person name="Yasawong M."/>
            <person name="Lapidus A."/>
            <person name="Lucas S."/>
            <person name="Deshpande S."/>
            <person name="Pagani I."/>
            <person name="Tapia R."/>
            <person name="Cheng J.F."/>
            <person name="Goodwin L.A."/>
            <person name="Pitluck S."/>
            <person name="Liolios K."/>
            <person name="Ivanova N."/>
            <person name="Mavromatis K."/>
            <person name="Mikhailova N."/>
            <person name="Pati A."/>
            <person name="Chen A."/>
            <person name="Palaniappan K."/>
            <person name="Land M."/>
            <person name="Pan C."/>
            <person name="Brambilla E.M."/>
            <person name="Rohde M."/>
            <person name="Tindall B.J."/>
            <person name="Sikorski J."/>
            <person name="Goker M."/>
            <person name="Detter J.C."/>
            <person name="Bristow J."/>
            <person name="Eisen J.A."/>
            <person name="Markowitz V."/>
            <person name="Hugenholtz P."/>
            <person name="Kyrpides N.C."/>
            <person name="Klenk H.P."/>
            <person name="Woyke T."/>
        </authorList>
    </citation>
    <scope>NUCLEOTIDE SEQUENCE [LARGE SCALE GENOMIC DNA]</scope>
    <source>
        <strain evidence="3">DSM 14884 / JCM 11576 / T1</strain>
    </source>
</reference>
<name>F2NP46_MARHT</name>
<gene>
    <name evidence="2" type="ordered locus">Marky_1105</name>
</gene>
<dbReference type="SUPFAM" id="SSF53474">
    <property type="entry name" value="alpha/beta-Hydrolases"/>
    <property type="match status" value="1"/>
</dbReference>
<evidence type="ECO:0000313" key="3">
    <source>
        <dbReference type="Proteomes" id="UP000007030"/>
    </source>
</evidence>
<dbReference type="RefSeq" id="WP_013703894.1">
    <property type="nucleotide sequence ID" value="NC_015387.1"/>
</dbReference>